<feature type="compositionally biased region" description="Low complexity" evidence="1">
    <location>
        <begin position="17"/>
        <end position="30"/>
    </location>
</feature>
<keyword evidence="4" id="KW-1185">Reference proteome</keyword>
<feature type="domain" description="SET" evidence="2">
    <location>
        <begin position="204"/>
        <end position="285"/>
    </location>
</feature>
<dbReference type="InterPro" id="IPR001214">
    <property type="entry name" value="SET_dom"/>
</dbReference>
<accession>A0ABQ6M752</accession>
<evidence type="ECO:0000313" key="3">
    <source>
        <dbReference type="EMBL" id="GMI20887.1"/>
    </source>
</evidence>
<proteinExistence type="predicted"/>
<dbReference type="Proteomes" id="UP001165060">
    <property type="component" value="Unassembled WGS sequence"/>
</dbReference>
<feature type="compositionally biased region" description="Basic and acidic residues" evidence="1">
    <location>
        <begin position="427"/>
        <end position="439"/>
    </location>
</feature>
<dbReference type="PROSITE" id="PS50280">
    <property type="entry name" value="SET"/>
    <property type="match status" value="1"/>
</dbReference>
<gene>
    <name evidence="3" type="ORF">TeGR_g8245</name>
</gene>
<dbReference type="Gene3D" id="3.90.1410.10">
    <property type="entry name" value="set domain protein methyltransferase, domain 1"/>
    <property type="match status" value="1"/>
</dbReference>
<evidence type="ECO:0000313" key="4">
    <source>
        <dbReference type="Proteomes" id="UP001165060"/>
    </source>
</evidence>
<dbReference type="PANTHER" id="PTHR13271:SF137">
    <property type="entry name" value="SET DOMAIN-CONTAINING PROTEIN"/>
    <property type="match status" value="1"/>
</dbReference>
<evidence type="ECO:0000256" key="1">
    <source>
        <dbReference type="SAM" id="MobiDB-lite"/>
    </source>
</evidence>
<dbReference type="PANTHER" id="PTHR13271">
    <property type="entry name" value="UNCHARACTERIZED PUTATIVE METHYLTRANSFERASE"/>
    <property type="match status" value="1"/>
</dbReference>
<dbReference type="SUPFAM" id="SSF82199">
    <property type="entry name" value="SET domain"/>
    <property type="match status" value="1"/>
</dbReference>
<dbReference type="InterPro" id="IPR050600">
    <property type="entry name" value="SETD3_SETD6_MTase"/>
</dbReference>
<dbReference type="EMBL" id="BRYB01002516">
    <property type="protein sequence ID" value="GMI20887.1"/>
    <property type="molecule type" value="Genomic_DNA"/>
</dbReference>
<dbReference type="CDD" id="cd10527">
    <property type="entry name" value="SET_LSMT"/>
    <property type="match status" value="1"/>
</dbReference>
<dbReference type="Pfam" id="PF00856">
    <property type="entry name" value="SET"/>
    <property type="match status" value="1"/>
</dbReference>
<reference evidence="3 4" key="1">
    <citation type="journal article" date="2023" name="Commun. Biol.">
        <title>Genome analysis of Parmales, the sister group of diatoms, reveals the evolutionary specialization of diatoms from phago-mixotrophs to photoautotrophs.</title>
        <authorList>
            <person name="Ban H."/>
            <person name="Sato S."/>
            <person name="Yoshikawa S."/>
            <person name="Yamada K."/>
            <person name="Nakamura Y."/>
            <person name="Ichinomiya M."/>
            <person name="Sato N."/>
            <person name="Blanc-Mathieu R."/>
            <person name="Endo H."/>
            <person name="Kuwata A."/>
            <person name="Ogata H."/>
        </authorList>
    </citation>
    <scope>NUCLEOTIDE SEQUENCE [LARGE SCALE GENOMIC DNA]</scope>
</reference>
<sequence length="459" mass="48726">MLPWLSSRGAKASPKLAVGPSSPASSSDAVPDTDVLLRAASPVTAGDVVMNVPSSLALVASPSSPPPADLQIDGRIWSALPWYGKLSLQLHLRASDGSAPDGWAACLPPQLDTPFHWTAGQLRGLRYAPLASAVLDQVRKWREDYQMLRTVPALSSLTFPAYVRGCELARSRAFSYPRRPAFSAVPFATTGLLVAACAAFPGALGVSLDQAANGAAVVLCAVVAKDFIAPKIAGETEYVIVPGIDYCNHAGEPAAEVRKEYFSDSYSLGALRDLRAGDEVSISYGPRSNDQLLQFYGFVLEDNEHDTYSLPPLAEWDLAALEARLGGAAELGGGDRLEKLQRAGLLDQAVLVTRKVGVDPAVRAALRVLVSTEEEWGGRAQAVGNFVGEVGGANEGMVDEMLRAVVGWEIQKIGKEGEEGGEGGGFGKKEEEGGAGKRDLMSLFRGEKRRVLKEALARL</sequence>
<name>A0ABQ6M752_9STRA</name>
<feature type="region of interest" description="Disordered" evidence="1">
    <location>
        <begin position="1"/>
        <end position="30"/>
    </location>
</feature>
<evidence type="ECO:0000259" key="2">
    <source>
        <dbReference type="PROSITE" id="PS50280"/>
    </source>
</evidence>
<protein>
    <recommendedName>
        <fullName evidence="2">SET domain-containing protein</fullName>
    </recommendedName>
</protein>
<organism evidence="3 4">
    <name type="scientific">Tetraparma gracilis</name>
    <dbReference type="NCBI Taxonomy" id="2962635"/>
    <lineage>
        <taxon>Eukaryota</taxon>
        <taxon>Sar</taxon>
        <taxon>Stramenopiles</taxon>
        <taxon>Ochrophyta</taxon>
        <taxon>Bolidophyceae</taxon>
        <taxon>Parmales</taxon>
        <taxon>Triparmaceae</taxon>
        <taxon>Tetraparma</taxon>
    </lineage>
</organism>
<comment type="caution">
    <text evidence="3">The sequence shown here is derived from an EMBL/GenBank/DDBJ whole genome shotgun (WGS) entry which is preliminary data.</text>
</comment>
<dbReference type="InterPro" id="IPR046341">
    <property type="entry name" value="SET_dom_sf"/>
</dbReference>
<feature type="region of interest" description="Disordered" evidence="1">
    <location>
        <begin position="415"/>
        <end position="439"/>
    </location>
</feature>